<dbReference type="PATRIC" id="fig|1423758.3.peg.639"/>
<dbReference type="SUPFAM" id="SSF46785">
    <property type="entry name" value="Winged helix' DNA-binding domain"/>
    <property type="match status" value="1"/>
</dbReference>
<dbReference type="InterPro" id="IPR028978">
    <property type="entry name" value="Chorismate_lyase_/UTRA_dom_sf"/>
</dbReference>
<keyword evidence="6" id="KW-1185">Reference proteome</keyword>
<evidence type="ECO:0000313" key="6">
    <source>
        <dbReference type="Proteomes" id="UP000009320"/>
    </source>
</evidence>
<dbReference type="Gene3D" id="1.10.10.10">
    <property type="entry name" value="Winged helix-like DNA-binding domain superfamily/Winged helix DNA-binding domain"/>
    <property type="match status" value="1"/>
</dbReference>
<proteinExistence type="predicted"/>
<dbReference type="PANTHER" id="PTHR44846:SF1">
    <property type="entry name" value="MANNOSYL-D-GLYCERATE TRANSPORT_METABOLISM SYSTEM REPRESSOR MNGR-RELATED"/>
    <property type="match status" value="1"/>
</dbReference>
<dbReference type="OrthoDB" id="9815017at2"/>
<dbReference type="Proteomes" id="UP000009320">
    <property type="component" value="Unassembled WGS sequence"/>
</dbReference>
<dbReference type="Pfam" id="PF00392">
    <property type="entry name" value="GntR"/>
    <property type="match status" value="1"/>
</dbReference>
<dbReference type="InterPro" id="IPR011663">
    <property type="entry name" value="UTRA"/>
</dbReference>
<accession>I7LAB0</accession>
<evidence type="ECO:0000256" key="1">
    <source>
        <dbReference type="ARBA" id="ARBA00023015"/>
    </source>
</evidence>
<dbReference type="PRINTS" id="PR00035">
    <property type="entry name" value="HTHGNTR"/>
</dbReference>
<reference evidence="5 6" key="1">
    <citation type="submission" date="2012-06" db="EMBL/GenBank/DDBJ databases">
        <title>Draft Genome Sequence of Lactobacillus hominis Strain CRBIP 24.179T, isolated from human intestine.</title>
        <authorList>
            <person name="Cousin S."/>
            <person name="Ma L."/>
            <person name="Bizet C."/>
            <person name="Loux V."/>
            <person name="Bouchier C."/>
            <person name="Clermont D."/>
            <person name="Creno S."/>
        </authorList>
    </citation>
    <scope>NUCLEOTIDE SEQUENCE [LARGE SCALE GENOMIC DNA]</scope>
    <source>
        <strain evidence="6">CRBIP 24.179T</strain>
    </source>
</reference>
<dbReference type="EMBL" id="CAKE01000015">
    <property type="protein sequence ID" value="CCI82104.1"/>
    <property type="molecule type" value="Genomic_DNA"/>
</dbReference>
<dbReference type="SMART" id="SM00866">
    <property type="entry name" value="UTRA"/>
    <property type="match status" value="1"/>
</dbReference>
<dbReference type="SUPFAM" id="SSF64288">
    <property type="entry name" value="Chorismate lyase-like"/>
    <property type="match status" value="1"/>
</dbReference>
<evidence type="ECO:0000313" key="5">
    <source>
        <dbReference type="EMBL" id="CCI82104.1"/>
    </source>
</evidence>
<dbReference type="Pfam" id="PF07702">
    <property type="entry name" value="UTRA"/>
    <property type="match status" value="1"/>
</dbReference>
<evidence type="ECO:0000259" key="4">
    <source>
        <dbReference type="PROSITE" id="PS50949"/>
    </source>
</evidence>
<dbReference type="GO" id="GO:0003700">
    <property type="term" value="F:DNA-binding transcription factor activity"/>
    <property type="evidence" value="ECO:0007669"/>
    <property type="project" value="InterPro"/>
</dbReference>
<dbReference type="eggNOG" id="COG2188">
    <property type="taxonomic scope" value="Bacteria"/>
</dbReference>
<dbReference type="GO" id="GO:0045892">
    <property type="term" value="P:negative regulation of DNA-templated transcription"/>
    <property type="evidence" value="ECO:0007669"/>
    <property type="project" value="TreeGrafter"/>
</dbReference>
<dbReference type="InterPro" id="IPR036390">
    <property type="entry name" value="WH_DNA-bd_sf"/>
</dbReference>
<dbReference type="InterPro" id="IPR050679">
    <property type="entry name" value="Bact_HTH_transcr_reg"/>
</dbReference>
<dbReference type="PANTHER" id="PTHR44846">
    <property type="entry name" value="MANNOSYL-D-GLYCERATE TRANSPORT/METABOLISM SYSTEM REPRESSOR MNGR-RELATED"/>
    <property type="match status" value="1"/>
</dbReference>
<dbReference type="RefSeq" id="WP_008471089.1">
    <property type="nucleotide sequence ID" value="NZ_AYZP01000014.1"/>
</dbReference>
<protein>
    <submittedName>
        <fullName evidence="5">UbiC transcription regulator-associated</fullName>
    </submittedName>
</protein>
<dbReference type="InterPro" id="IPR036388">
    <property type="entry name" value="WH-like_DNA-bd_sf"/>
</dbReference>
<keyword evidence="2" id="KW-0238">DNA-binding</keyword>
<dbReference type="Gene3D" id="3.40.1410.10">
    <property type="entry name" value="Chorismate lyase-like"/>
    <property type="match status" value="1"/>
</dbReference>
<keyword evidence="3" id="KW-0804">Transcription</keyword>
<comment type="caution">
    <text evidence="5">The sequence shown here is derived from an EMBL/GenBank/DDBJ whole genome shotgun (WGS) entry which is preliminary data.</text>
</comment>
<organism evidence="5 6">
    <name type="scientific">Lactobacillus hominis DSM 23910 = CRBIP 24.179</name>
    <dbReference type="NCBI Taxonomy" id="1423758"/>
    <lineage>
        <taxon>Bacteria</taxon>
        <taxon>Bacillati</taxon>
        <taxon>Bacillota</taxon>
        <taxon>Bacilli</taxon>
        <taxon>Lactobacillales</taxon>
        <taxon>Lactobacillaceae</taxon>
        <taxon>Lactobacillus</taxon>
    </lineage>
</organism>
<dbReference type="SMART" id="SM00345">
    <property type="entry name" value="HTH_GNTR"/>
    <property type="match status" value="1"/>
</dbReference>
<evidence type="ECO:0000256" key="3">
    <source>
        <dbReference type="ARBA" id="ARBA00023163"/>
    </source>
</evidence>
<dbReference type="InterPro" id="IPR000524">
    <property type="entry name" value="Tscrpt_reg_HTH_GntR"/>
</dbReference>
<name>I7LAB0_9LACO</name>
<feature type="domain" description="HTH gntR-type" evidence="4">
    <location>
        <begin position="3"/>
        <end position="70"/>
    </location>
</feature>
<gene>
    <name evidence="5" type="ORF">BN55_02015</name>
</gene>
<keyword evidence="1" id="KW-0805">Transcription regulation</keyword>
<dbReference type="PROSITE" id="PS50949">
    <property type="entry name" value="HTH_GNTR"/>
    <property type="match status" value="1"/>
</dbReference>
<sequence>MATPLYKKIILDLENKIQNEMSPNEKLPSERQLLDQYHVSRNTIRLALRDLEERGIVYRLHGKGTFVSTISVNETNLGNMYSFSNQVAIQGHKPSTQNRTFDLINPTKEVSEQLHLADNERVYKLVRVRLIDDEPRLYSETFLPESLFPDLIMSDLNNKQLYDVLKSKYNQIGVMAFEDIQAVNLGKEESDILKVKAGSPALKIYRRVINDHNITIEFTRAVARGDKFIYRTRQYNNLV</sequence>
<dbReference type="CDD" id="cd07377">
    <property type="entry name" value="WHTH_GntR"/>
    <property type="match status" value="1"/>
</dbReference>
<dbReference type="STRING" id="1423758.FC41_GL000633"/>
<dbReference type="GO" id="GO:0003677">
    <property type="term" value="F:DNA binding"/>
    <property type="evidence" value="ECO:0007669"/>
    <property type="project" value="UniProtKB-KW"/>
</dbReference>
<dbReference type="AlphaFoldDB" id="I7LAB0"/>
<evidence type="ECO:0000256" key="2">
    <source>
        <dbReference type="ARBA" id="ARBA00023125"/>
    </source>
</evidence>
<dbReference type="GeneID" id="82847325"/>